<evidence type="ECO:0000256" key="1">
    <source>
        <dbReference type="ARBA" id="ARBA00008061"/>
    </source>
</evidence>
<dbReference type="EMBL" id="CAJOBD010015206">
    <property type="protein sequence ID" value="CAF4206450.1"/>
    <property type="molecule type" value="Genomic_DNA"/>
</dbReference>
<dbReference type="InterPro" id="IPR006048">
    <property type="entry name" value="A-amylase/branching_C"/>
</dbReference>
<dbReference type="InterPro" id="IPR031319">
    <property type="entry name" value="A-amylase_C"/>
</dbReference>
<evidence type="ECO:0000259" key="2">
    <source>
        <dbReference type="SMART" id="SM00632"/>
    </source>
</evidence>
<reference evidence="3" key="1">
    <citation type="submission" date="2021-02" db="EMBL/GenBank/DDBJ databases">
        <authorList>
            <person name="Nowell W R."/>
        </authorList>
    </citation>
    <scope>NUCLEOTIDE SEQUENCE</scope>
</reference>
<evidence type="ECO:0000313" key="4">
    <source>
        <dbReference type="Proteomes" id="UP000663836"/>
    </source>
</evidence>
<dbReference type="Gene3D" id="2.60.40.1180">
    <property type="entry name" value="Golgi alpha-mannosidase II"/>
    <property type="match status" value="1"/>
</dbReference>
<dbReference type="GO" id="GO:0003824">
    <property type="term" value="F:catalytic activity"/>
    <property type="evidence" value="ECO:0007669"/>
    <property type="project" value="InterPro"/>
</dbReference>
<dbReference type="Proteomes" id="UP000663836">
    <property type="component" value="Unassembled WGS sequence"/>
</dbReference>
<dbReference type="Pfam" id="PF02806">
    <property type="entry name" value="Alpha-amylase_C"/>
    <property type="match status" value="1"/>
</dbReference>
<feature type="domain" description="Alpha-amylase C-terminal" evidence="2">
    <location>
        <begin position="7"/>
        <end position="113"/>
    </location>
</feature>
<comment type="similarity">
    <text evidence="1">Belongs to the glycosyl hydrolase 13 family.</text>
</comment>
<evidence type="ECO:0000313" key="3">
    <source>
        <dbReference type="EMBL" id="CAF4206450.1"/>
    </source>
</evidence>
<protein>
    <recommendedName>
        <fullName evidence="2">Alpha-amylase C-terminal domain-containing protein</fullName>
    </recommendedName>
</protein>
<dbReference type="GO" id="GO:0043169">
    <property type="term" value="F:cation binding"/>
    <property type="evidence" value="ECO:0007669"/>
    <property type="project" value="InterPro"/>
</dbReference>
<dbReference type="SMART" id="SM00632">
    <property type="entry name" value="Aamy_C"/>
    <property type="match status" value="1"/>
</dbReference>
<proteinExistence type="inferred from homology"/>
<dbReference type="InterPro" id="IPR013780">
    <property type="entry name" value="Glyco_hydro_b"/>
</dbReference>
<comment type="caution">
    <text evidence="3">The sequence shown here is derived from an EMBL/GenBank/DDBJ whole genome shotgun (WGS) entry which is preliminary data.</text>
</comment>
<dbReference type="GO" id="GO:0005975">
    <property type="term" value="P:carbohydrate metabolic process"/>
    <property type="evidence" value="ECO:0007669"/>
    <property type="project" value="InterPro"/>
</dbReference>
<dbReference type="SUPFAM" id="SSF51011">
    <property type="entry name" value="Glycosyl hydrolase domain"/>
    <property type="match status" value="1"/>
</dbReference>
<organism evidence="3 4">
    <name type="scientific">Rotaria sordida</name>
    <dbReference type="NCBI Taxonomy" id="392033"/>
    <lineage>
        <taxon>Eukaryota</taxon>
        <taxon>Metazoa</taxon>
        <taxon>Spiralia</taxon>
        <taxon>Gnathifera</taxon>
        <taxon>Rotifera</taxon>
        <taxon>Eurotatoria</taxon>
        <taxon>Bdelloidea</taxon>
        <taxon>Philodinida</taxon>
        <taxon>Philodinidae</taxon>
        <taxon>Rotaria</taxon>
    </lineage>
</organism>
<gene>
    <name evidence="3" type="ORF">JBS370_LOCUS36777</name>
</gene>
<accession>A0A820BHR8</accession>
<name>A0A820BHR8_9BILA</name>
<dbReference type="AlphaFoldDB" id="A0A820BHR8"/>
<sequence>MLKNLREDIYGPNHRPFIYFEVIDMGGGSIRANHYSWMGRVTFVAINNDDYSPLDQWLQTGLPAGEYCDIVSGSLINGRCTGKQVTVHQDGKALIQIGNLEQDPIIGLHVNARLSA</sequence>